<dbReference type="Pfam" id="PF01294">
    <property type="entry name" value="Ribosomal_L13e"/>
    <property type="match status" value="1"/>
</dbReference>
<comment type="caution">
    <text evidence="6">The sequence shown here is derived from an EMBL/GenBank/DDBJ whole genome shotgun (WGS) entry which is preliminary data.</text>
</comment>
<dbReference type="EMBL" id="MU863649">
    <property type="protein sequence ID" value="KAK4099446.1"/>
    <property type="molecule type" value="Genomic_DNA"/>
</dbReference>
<keyword evidence="3 4" id="KW-0687">Ribonucleoprotein</keyword>
<keyword evidence="2 4" id="KW-0689">Ribosomal protein</keyword>
<evidence type="ECO:0000256" key="1">
    <source>
        <dbReference type="ARBA" id="ARBA00005640"/>
    </source>
</evidence>
<dbReference type="InterPro" id="IPR018256">
    <property type="entry name" value="Ribosomal_eL13_CS"/>
</dbReference>
<evidence type="ECO:0000256" key="4">
    <source>
        <dbReference type="RuleBase" id="RU000572"/>
    </source>
</evidence>
<feature type="region of interest" description="Disordered" evidence="5">
    <location>
        <begin position="127"/>
        <end position="154"/>
    </location>
</feature>
<protein>
    <recommendedName>
        <fullName evidence="4">60S ribosomal protein L13</fullName>
    </recommendedName>
</protein>
<dbReference type="GO" id="GO:0003735">
    <property type="term" value="F:structural constituent of ribosome"/>
    <property type="evidence" value="ECO:0007669"/>
    <property type="project" value="InterPro"/>
</dbReference>
<dbReference type="HAMAP" id="MF_00499">
    <property type="entry name" value="Ribosomal_eL13"/>
    <property type="match status" value="1"/>
</dbReference>
<dbReference type="GO" id="GO:0022625">
    <property type="term" value="C:cytosolic large ribosomal subunit"/>
    <property type="evidence" value="ECO:0007669"/>
    <property type="project" value="TreeGrafter"/>
</dbReference>
<dbReference type="FunFam" id="1.20.5.110:FF:000003">
    <property type="entry name" value="60S ribosomal protein L13"/>
    <property type="match status" value="1"/>
</dbReference>
<dbReference type="PANTHER" id="PTHR11722:SF0">
    <property type="entry name" value="LARGE RIBOSOMAL SUBUNIT PROTEIN EL13"/>
    <property type="match status" value="1"/>
</dbReference>
<dbReference type="GO" id="GO:0006412">
    <property type="term" value="P:translation"/>
    <property type="evidence" value="ECO:0007669"/>
    <property type="project" value="InterPro"/>
</dbReference>
<dbReference type="GO" id="GO:0003723">
    <property type="term" value="F:RNA binding"/>
    <property type="evidence" value="ECO:0007669"/>
    <property type="project" value="TreeGrafter"/>
</dbReference>
<dbReference type="PROSITE" id="PS01104">
    <property type="entry name" value="RIBOSOMAL_L13E"/>
    <property type="match status" value="1"/>
</dbReference>
<organism evidence="6 7">
    <name type="scientific">Parathielavia hyrcaniae</name>
    <dbReference type="NCBI Taxonomy" id="113614"/>
    <lineage>
        <taxon>Eukaryota</taxon>
        <taxon>Fungi</taxon>
        <taxon>Dikarya</taxon>
        <taxon>Ascomycota</taxon>
        <taxon>Pezizomycotina</taxon>
        <taxon>Sordariomycetes</taxon>
        <taxon>Sordariomycetidae</taxon>
        <taxon>Sordariales</taxon>
        <taxon>Chaetomiaceae</taxon>
        <taxon>Parathielavia</taxon>
    </lineage>
</organism>
<evidence type="ECO:0000256" key="3">
    <source>
        <dbReference type="ARBA" id="ARBA00023274"/>
    </source>
</evidence>
<feature type="compositionally biased region" description="Polar residues" evidence="5">
    <location>
        <begin position="141"/>
        <end position="151"/>
    </location>
</feature>
<gene>
    <name evidence="6" type="ORF">N658DRAFT_453188</name>
</gene>
<proteinExistence type="inferred from homology"/>
<evidence type="ECO:0000313" key="7">
    <source>
        <dbReference type="Proteomes" id="UP001305647"/>
    </source>
</evidence>
<dbReference type="PANTHER" id="PTHR11722">
    <property type="entry name" value="60S RIBOSOMAL PROTEIN L13"/>
    <property type="match status" value="1"/>
</dbReference>
<dbReference type="InterPro" id="IPR001380">
    <property type="entry name" value="Ribosomal_eL13"/>
</dbReference>
<evidence type="ECO:0000256" key="2">
    <source>
        <dbReference type="ARBA" id="ARBA00022980"/>
    </source>
</evidence>
<comment type="similarity">
    <text evidence="1 4">Belongs to the eukaryotic ribosomal protein eL13 family.</text>
</comment>
<reference evidence="6" key="2">
    <citation type="submission" date="2023-05" db="EMBL/GenBank/DDBJ databases">
        <authorList>
            <consortium name="Lawrence Berkeley National Laboratory"/>
            <person name="Steindorff A."/>
            <person name="Hensen N."/>
            <person name="Bonometti L."/>
            <person name="Westerberg I."/>
            <person name="Brannstrom I.O."/>
            <person name="Guillou S."/>
            <person name="Cros-Aarteil S."/>
            <person name="Calhoun S."/>
            <person name="Haridas S."/>
            <person name="Kuo A."/>
            <person name="Mondo S."/>
            <person name="Pangilinan J."/>
            <person name="Riley R."/>
            <person name="Labutti K."/>
            <person name="Andreopoulos B."/>
            <person name="Lipzen A."/>
            <person name="Chen C."/>
            <person name="Yanf M."/>
            <person name="Daum C."/>
            <person name="Ng V."/>
            <person name="Clum A."/>
            <person name="Ohm R."/>
            <person name="Martin F."/>
            <person name="Silar P."/>
            <person name="Natvig D."/>
            <person name="Lalanne C."/>
            <person name="Gautier V."/>
            <person name="Ament-Velasquez S.L."/>
            <person name="Kruys A."/>
            <person name="Hutchinson M.I."/>
            <person name="Powell A.J."/>
            <person name="Barry K."/>
            <person name="Miller A.N."/>
            <person name="Grigoriev I.V."/>
            <person name="Debuchy R."/>
            <person name="Gladieux P."/>
            <person name="Thoren M.H."/>
            <person name="Johannesson H."/>
        </authorList>
    </citation>
    <scope>NUCLEOTIDE SEQUENCE</scope>
    <source>
        <strain evidence="6">CBS 757.83</strain>
    </source>
</reference>
<name>A0AAN6T072_9PEZI</name>
<sequence length="214" mass="23994">MAIKHNQQIPNNHFRKQWQRRVRCHFDQPGKKVTRRLARRAKAAAVAPRPVDKLRPIVRCPTIKYNRRTRLGRGFTLAELKAAGIPKLYAPTIGISVDARRQNLSEEALAANVERLKEYKARLIVFPRKSNKPKKNDTPKDQQTGETTQSIRAAFGVGPSPIAAGFSEIAKSDLPQGVEGGAYKALRKARSDARLVGVREKRAKEKTEAENAKK</sequence>
<reference evidence="6" key="1">
    <citation type="journal article" date="2023" name="Mol. Phylogenet. Evol.">
        <title>Genome-scale phylogeny and comparative genomics of the fungal order Sordariales.</title>
        <authorList>
            <person name="Hensen N."/>
            <person name="Bonometti L."/>
            <person name="Westerberg I."/>
            <person name="Brannstrom I.O."/>
            <person name="Guillou S."/>
            <person name="Cros-Aarteil S."/>
            <person name="Calhoun S."/>
            <person name="Haridas S."/>
            <person name="Kuo A."/>
            <person name="Mondo S."/>
            <person name="Pangilinan J."/>
            <person name="Riley R."/>
            <person name="LaButti K."/>
            <person name="Andreopoulos B."/>
            <person name="Lipzen A."/>
            <person name="Chen C."/>
            <person name="Yan M."/>
            <person name="Daum C."/>
            <person name="Ng V."/>
            <person name="Clum A."/>
            <person name="Steindorff A."/>
            <person name="Ohm R.A."/>
            <person name="Martin F."/>
            <person name="Silar P."/>
            <person name="Natvig D.O."/>
            <person name="Lalanne C."/>
            <person name="Gautier V."/>
            <person name="Ament-Velasquez S.L."/>
            <person name="Kruys A."/>
            <person name="Hutchinson M.I."/>
            <person name="Powell A.J."/>
            <person name="Barry K."/>
            <person name="Miller A.N."/>
            <person name="Grigoriev I.V."/>
            <person name="Debuchy R."/>
            <person name="Gladieux P."/>
            <person name="Hiltunen Thoren M."/>
            <person name="Johannesson H."/>
        </authorList>
    </citation>
    <scope>NUCLEOTIDE SEQUENCE</scope>
    <source>
        <strain evidence="6">CBS 757.83</strain>
    </source>
</reference>
<accession>A0AAN6T072</accession>
<dbReference type="Gene3D" id="1.20.5.110">
    <property type="match status" value="1"/>
</dbReference>
<evidence type="ECO:0000256" key="5">
    <source>
        <dbReference type="SAM" id="MobiDB-lite"/>
    </source>
</evidence>
<dbReference type="AlphaFoldDB" id="A0AAN6T072"/>
<evidence type="ECO:0000313" key="6">
    <source>
        <dbReference type="EMBL" id="KAK4099446.1"/>
    </source>
</evidence>
<dbReference type="Proteomes" id="UP001305647">
    <property type="component" value="Unassembled WGS sequence"/>
</dbReference>
<keyword evidence="7" id="KW-1185">Reference proteome</keyword>